<accession>A0ABV5TMF1</accession>
<dbReference type="EMBL" id="JBHMBS010000015">
    <property type="protein sequence ID" value="MFB9679426.1"/>
    <property type="molecule type" value="Genomic_DNA"/>
</dbReference>
<reference evidence="2 3" key="1">
    <citation type="submission" date="2024-09" db="EMBL/GenBank/DDBJ databases">
        <authorList>
            <person name="Sun Q."/>
            <person name="Mori K."/>
        </authorList>
    </citation>
    <scope>NUCLEOTIDE SEQUENCE [LARGE SCALE GENOMIC DNA]</scope>
    <source>
        <strain evidence="2 3">JCM 3028</strain>
    </source>
</reference>
<name>A0ABV5TMF1_9ACTN</name>
<dbReference type="RefSeq" id="WP_344744528.1">
    <property type="nucleotide sequence ID" value="NZ_BAAAWW010000046.1"/>
</dbReference>
<dbReference type="PANTHER" id="PTHR18964">
    <property type="entry name" value="ROK (REPRESSOR, ORF, KINASE) FAMILY"/>
    <property type="match status" value="1"/>
</dbReference>
<evidence type="ECO:0000313" key="3">
    <source>
        <dbReference type="Proteomes" id="UP001589610"/>
    </source>
</evidence>
<proteinExistence type="inferred from homology"/>
<keyword evidence="3" id="KW-1185">Reference proteome</keyword>
<dbReference type="InterPro" id="IPR043129">
    <property type="entry name" value="ATPase_NBD"/>
</dbReference>
<dbReference type="Proteomes" id="UP001589610">
    <property type="component" value="Unassembled WGS sequence"/>
</dbReference>
<organism evidence="2 3">
    <name type="scientific">Streptosporangium vulgare</name>
    <dbReference type="NCBI Taxonomy" id="46190"/>
    <lineage>
        <taxon>Bacteria</taxon>
        <taxon>Bacillati</taxon>
        <taxon>Actinomycetota</taxon>
        <taxon>Actinomycetes</taxon>
        <taxon>Streptosporangiales</taxon>
        <taxon>Streptosporangiaceae</taxon>
        <taxon>Streptosporangium</taxon>
    </lineage>
</organism>
<gene>
    <name evidence="2" type="ORF">ACFFRH_28430</name>
</gene>
<comment type="caution">
    <text evidence="2">The sequence shown here is derived from an EMBL/GenBank/DDBJ whole genome shotgun (WGS) entry which is preliminary data.</text>
</comment>
<dbReference type="PANTHER" id="PTHR18964:SF149">
    <property type="entry name" value="BIFUNCTIONAL UDP-N-ACETYLGLUCOSAMINE 2-EPIMERASE_N-ACETYLMANNOSAMINE KINASE"/>
    <property type="match status" value="1"/>
</dbReference>
<sequence length="300" mass="30315">MGRPTAIAGVDVGGTKIAVGVLHADGTSTRIGVEPTVRGTGEANAATVRTLLRRACDTFAIVAVGLSVTTTVDGDGRFRDLTSWIGWRGWTPADVLGDTPCELRDSGSVIAANDAACGALAEWSLGAGRGANDTLFVSLGTGLSHSLVHDGRVLTGAHGGALFSGYAPPARCPWPTCEAGTVEDICSGPALAEAYQGPGARDARPVLDDARDGVPAAGDVVDHAAWHLGAYLAGLVQSYDPEVVVIGGGLGTGAPGYVESAVRIARDLIRLPFASRVPFTPAALGADSGWLGAALTAAHG</sequence>
<protein>
    <submittedName>
        <fullName evidence="2">ROK family protein</fullName>
    </submittedName>
</protein>
<evidence type="ECO:0000313" key="2">
    <source>
        <dbReference type="EMBL" id="MFB9679426.1"/>
    </source>
</evidence>
<dbReference type="InterPro" id="IPR000600">
    <property type="entry name" value="ROK"/>
</dbReference>
<comment type="similarity">
    <text evidence="1">Belongs to the ROK (NagC/XylR) family.</text>
</comment>
<dbReference type="Pfam" id="PF00480">
    <property type="entry name" value="ROK"/>
    <property type="match status" value="1"/>
</dbReference>
<dbReference type="SUPFAM" id="SSF53067">
    <property type="entry name" value="Actin-like ATPase domain"/>
    <property type="match status" value="1"/>
</dbReference>
<dbReference type="Gene3D" id="3.30.420.40">
    <property type="match status" value="2"/>
</dbReference>
<evidence type="ECO:0000256" key="1">
    <source>
        <dbReference type="ARBA" id="ARBA00006479"/>
    </source>
</evidence>